<dbReference type="InterPro" id="IPR012338">
    <property type="entry name" value="Beta-lactam/transpept-like"/>
</dbReference>
<protein>
    <submittedName>
        <fullName evidence="2">Penicillin-binding protein 2</fullName>
    </submittedName>
</protein>
<sequence length="534" mass="56759">MSRLHKRVVTLYAVTAVFFMVLLLRVFTVSSGTQFAQAAQQNSTLSLQVPGSRGIFYDCNGEPLVGGQDGYLAAVSPEPEAATALSTVLDGEEMDQVLERMGEGKPFLLKLPTSVSAPGLILFPAYTRYSDGQTVNHLLGYTDNTQEKGLSGLEKAYDSFLTGALPARKVVYSVNALGRPLSGISPKVQNTQTELKKGIVLTLDKDIQSIAQKAADEYIPSGAIVVLEIPTGKVRASVSTPSFTMDTLAAAMESEDAPLVNRALQNYNVGSSFKLVTAAAALEAGYPIEWEHECTGSVDVAGVVFHCYNNNTHGNLTMEGALAKSCNTYFISLARELGYEPILSMAKRLGFGSSLQLCTGVATPEGVLPEENVLASPAAVANFAFGQGDLLATPMQMASLVNCIASDGILTTPSLVECFLDENGEETQVAKMDGVQALSPDIARTLQKMMAAPLSYGTATTAMPDNGGAGGKTATAQTGMYNKEGNPVNQSWFVGYFPYENPRYAVAVLAEDTIQGSKTTNPAFKYIADHVKVE</sequence>
<keyword evidence="3" id="KW-1185">Reference proteome</keyword>
<proteinExistence type="predicted"/>
<dbReference type="InterPro" id="IPR001460">
    <property type="entry name" value="PCN-bd_Tpept"/>
</dbReference>
<dbReference type="Proteomes" id="UP001489509">
    <property type="component" value="Unassembled WGS sequence"/>
</dbReference>
<dbReference type="InterPro" id="IPR036138">
    <property type="entry name" value="PBP_dimer_sf"/>
</dbReference>
<dbReference type="Gene3D" id="3.90.1310.10">
    <property type="entry name" value="Penicillin-binding protein 2a (Domain 2)"/>
    <property type="match status" value="1"/>
</dbReference>
<evidence type="ECO:0000313" key="2">
    <source>
        <dbReference type="EMBL" id="MEQ2441315.1"/>
    </source>
</evidence>
<evidence type="ECO:0000259" key="1">
    <source>
        <dbReference type="Pfam" id="PF00905"/>
    </source>
</evidence>
<dbReference type="SUPFAM" id="SSF56519">
    <property type="entry name" value="Penicillin binding protein dimerisation domain"/>
    <property type="match status" value="1"/>
</dbReference>
<accession>A0ABV1E3M4</accession>
<gene>
    <name evidence="2" type="ORF">WMO26_10800</name>
</gene>
<dbReference type="PANTHER" id="PTHR30627:SF24">
    <property type="entry name" value="PENICILLIN-BINDING PROTEIN 4B"/>
    <property type="match status" value="1"/>
</dbReference>
<feature type="domain" description="Penicillin-binding protein transpeptidase" evidence="1">
    <location>
        <begin position="222"/>
        <end position="527"/>
    </location>
</feature>
<organism evidence="2 3">
    <name type="scientific">Solibaculum intestinale</name>
    <dbReference type="NCBI Taxonomy" id="3133165"/>
    <lineage>
        <taxon>Bacteria</taxon>
        <taxon>Bacillati</taxon>
        <taxon>Bacillota</taxon>
        <taxon>Clostridia</taxon>
        <taxon>Eubacteriales</taxon>
        <taxon>Oscillospiraceae</taxon>
        <taxon>Solibaculum</taxon>
    </lineage>
</organism>
<evidence type="ECO:0000313" key="3">
    <source>
        <dbReference type="Proteomes" id="UP001489509"/>
    </source>
</evidence>
<dbReference type="RefSeq" id="WP_349220343.1">
    <property type="nucleotide sequence ID" value="NZ_JBBMFD010000021.1"/>
</dbReference>
<reference evidence="2 3" key="1">
    <citation type="submission" date="2024-03" db="EMBL/GenBank/DDBJ databases">
        <title>Human intestinal bacterial collection.</title>
        <authorList>
            <person name="Pauvert C."/>
            <person name="Hitch T.C.A."/>
            <person name="Clavel T."/>
        </authorList>
    </citation>
    <scope>NUCLEOTIDE SEQUENCE [LARGE SCALE GENOMIC DNA]</scope>
    <source>
        <strain evidence="2 3">CLA-JM-H44</strain>
    </source>
</reference>
<dbReference type="Gene3D" id="3.40.710.10">
    <property type="entry name" value="DD-peptidase/beta-lactamase superfamily"/>
    <property type="match status" value="1"/>
</dbReference>
<dbReference type="PANTHER" id="PTHR30627">
    <property type="entry name" value="PEPTIDOGLYCAN D,D-TRANSPEPTIDASE"/>
    <property type="match status" value="1"/>
</dbReference>
<dbReference type="Pfam" id="PF00905">
    <property type="entry name" value="Transpeptidase"/>
    <property type="match status" value="1"/>
</dbReference>
<comment type="caution">
    <text evidence="2">The sequence shown here is derived from an EMBL/GenBank/DDBJ whole genome shotgun (WGS) entry which is preliminary data.</text>
</comment>
<dbReference type="SUPFAM" id="SSF56601">
    <property type="entry name" value="beta-lactamase/transpeptidase-like"/>
    <property type="match status" value="1"/>
</dbReference>
<name>A0ABV1E3M4_9FIRM</name>
<dbReference type="InterPro" id="IPR050515">
    <property type="entry name" value="Beta-lactam/transpept"/>
</dbReference>
<dbReference type="EMBL" id="JBBMFD010000021">
    <property type="protein sequence ID" value="MEQ2441315.1"/>
    <property type="molecule type" value="Genomic_DNA"/>
</dbReference>